<reference evidence="4" key="1">
    <citation type="journal article" date="2019" name="Int. J. Syst. Evol. Microbiol.">
        <title>The Global Catalogue of Microorganisms (GCM) 10K type strain sequencing project: providing services to taxonomists for standard genome sequencing and annotation.</title>
        <authorList>
            <consortium name="The Broad Institute Genomics Platform"/>
            <consortium name="The Broad Institute Genome Sequencing Center for Infectious Disease"/>
            <person name="Wu L."/>
            <person name="Ma J."/>
        </authorList>
    </citation>
    <scope>NUCLEOTIDE SEQUENCE [LARGE SCALE GENOMIC DNA]</scope>
    <source>
        <strain evidence="4">CCUG 49560</strain>
    </source>
</reference>
<dbReference type="SUPFAM" id="SSF46955">
    <property type="entry name" value="Putative DNA-binding domain"/>
    <property type="match status" value="1"/>
</dbReference>
<evidence type="ECO:0000259" key="2">
    <source>
        <dbReference type="Pfam" id="PF13411"/>
    </source>
</evidence>
<accession>A0ABV9ELR5</accession>
<sequence>MSDSWTIGELVERAAATLSPTSQRSNGRVRDVPNERLVRWYTTIGLLDPPLTRRGRVALYGRRHLLQIVAIKRRQAEGGSIAGIQAELAGATDTTLETIARIPTPPVPSAPPPAPAPPPSPALPPPSTLPPAPALPPSPHPPSAPALPPPPGFPRTPGVPPAETPGHVDGSGPGGAPLPPVRPRFWTAEAAPTATSSAPAHTSTGPYVPPPAFPATPPDAVVPEASSGLVHGVRLAAGVTLLLEGRAPSAGDVAALREAAAPLLAALRDRNLDDLDRSPSEGMQA</sequence>
<feature type="compositionally biased region" description="Pro residues" evidence="1">
    <location>
        <begin position="207"/>
        <end position="217"/>
    </location>
</feature>
<feature type="compositionally biased region" description="Pro residues" evidence="1">
    <location>
        <begin position="103"/>
        <end position="163"/>
    </location>
</feature>
<dbReference type="InterPro" id="IPR000551">
    <property type="entry name" value="MerR-type_HTH_dom"/>
</dbReference>
<feature type="domain" description="HTH merR-type" evidence="2">
    <location>
        <begin position="36"/>
        <end position="88"/>
    </location>
</feature>
<protein>
    <submittedName>
        <fullName evidence="3">MerR family transcriptional regulator</fullName>
    </submittedName>
</protein>
<dbReference type="EMBL" id="JBHSFN010000018">
    <property type="protein sequence ID" value="MFC4589738.1"/>
    <property type="molecule type" value="Genomic_DNA"/>
</dbReference>
<evidence type="ECO:0000256" key="1">
    <source>
        <dbReference type="SAM" id="MobiDB-lite"/>
    </source>
</evidence>
<keyword evidence="4" id="KW-1185">Reference proteome</keyword>
<evidence type="ECO:0000313" key="4">
    <source>
        <dbReference type="Proteomes" id="UP001595891"/>
    </source>
</evidence>
<feature type="compositionally biased region" description="Low complexity" evidence="1">
    <location>
        <begin position="187"/>
        <end position="206"/>
    </location>
</feature>
<evidence type="ECO:0000313" key="3">
    <source>
        <dbReference type="EMBL" id="MFC4589738.1"/>
    </source>
</evidence>
<name>A0ABV9ELR5_9ACTN</name>
<dbReference type="RefSeq" id="WP_380707663.1">
    <property type="nucleotide sequence ID" value="NZ_JBHSFN010000018.1"/>
</dbReference>
<proteinExistence type="predicted"/>
<gene>
    <name evidence="3" type="ORF">ACFO8L_26870</name>
</gene>
<feature type="region of interest" description="Disordered" evidence="1">
    <location>
        <begin position="101"/>
        <end position="219"/>
    </location>
</feature>
<dbReference type="InterPro" id="IPR009061">
    <property type="entry name" value="DNA-bd_dom_put_sf"/>
</dbReference>
<organism evidence="3 4">
    <name type="scientific">Sphaerisporangium corydalis</name>
    <dbReference type="NCBI Taxonomy" id="1441875"/>
    <lineage>
        <taxon>Bacteria</taxon>
        <taxon>Bacillati</taxon>
        <taxon>Actinomycetota</taxon>
        <taxon>Actinomycetes</taxon>
        <taxon>Streptosporangiales</taxon>
        <taxon>Streptosporangiaceae</taxon>
        <taxon>Sphaerisporangium</taxon>
    </lineage>
</organism>
<comment type="caution">
    <text evidence="3">The sequence shown here is derived from an EMBL/GenBank/DDBJ whole genome shotgun (WGS) entry which is preliminary data.</text>
</comment>
<dbReference type="Gene3D" id="1.10.1660.10">
    <property type="match status" value="1"/>
</dbReference>
<dbReference type="Pfam" id="PF13411">
    <property type="entry name" value="MerR_1"/>
    <property type="match status" value="1"/>
</dbReference>
<dbReference type="Proteomes" id="UP001595891">
    <property type="component" value="Unassembled WGS sequence"/>
</dbReference>